<dbReference type="Pfam" id="PF13265">
    <property type="entry name" value="DUF4056"/>
    <property type="match status" value="1"/>
</dbReference>
<accession>A0ABP9S3U8</accession>
<dbReference type="EMBL" id="BAABLF010000008">
    <property type="protein sequence ID" value="GAA5190353.1"/>
    <property type="molecule type" value="Genomic_DNA"/>
</dbReference>
<dbReference type="RefSeq" id="WP_345316411.1">
    <property type="nucleotide sequence ID" value="NZ_BAABLF010000008.1"/>
</dbReference>
<evidence type="ECO:0000256" key="1">
    <source>
        <dbReference type="SAM" id="SignalP"/>
    </source>
</evidence>
<proteinExistence type="predicted"/>
<name>A0ABP9S3U8_9GAMM</name>
<comment type="caution">
    <text evidence="2">The sequence shown here is derived from an EMBL/GenBank/DDBJ whole genome shotgun (WGS) entry which is preliminary data.</text>
</comment>
<keyword evidence="3" id="KW-1185">Reference proteome</keyword>
<organism evidence="2 3">
    <name type="scientific">Ferrimonas gelatinilytica</name>
    <dbReference type="NCBI Taxonomy" id="1255257"/>
    <lineage>
        <taxon>Bacteria</taxon>
        <taxon>Pseudomonadati</taxon>
        <taxon>Pseudomonadota</taxon>
        <taxon>Gammaproteobacteria</taxon>
        <taxon>Alteromonadales</taxon>
        <taxon>Ferrimonadaceae</taxon>
        <taxon>Ferrimonas</taxon>
    </lineage>
</organism>
<feature type="signal peptide" evidence="1">
    <location>
        <begin position="1"/>
        <end position="24"/>
    </location>
</feature>
<sequence length="418" mass="47171">MQKRPLFSLFFILFISGCSSVAWQSHPRPDDATIARALNGNNPAIELWDLPMESLPGFPVPQSVRPCCAFGNKQKVKVGAVPIPLFRLGNTLSPNEVGPHKFDAGTFAHTSRKMSGNDNRGSENNGVIYTTRGGFIDLAHVRDTADDTVALFFEIIRHLGEDRIIEVPDELGRRYIRLNATDVSELTTKERWNLAADLAARLAYFKAESHEIAQWHGYASFAGWPETVSAFSPEDLYSNMLGAKLARALIGADLVLSSELYNQNMTAWLDATLEWLGAVRESQSRDLFTVVDGRWWDSSRPIPDKFMVLLRHYDLGDRQLPHIVPSEWIMESELKKSLLPLVEDLQPPHPLSLPSHYGDYELDSMGELVLEVDDKYRDSFGVIPVDLWKQGFTQLQFAEIAAWCEKEDVRQLAKLEQE</sequence>
<feature type="chain" id="PRO_5045432708" evidence="1">
    <location>
        <begin position="25"/>
        <end position="418"/>
    </location>
</feature>
<evidence type="ECO:0000313" key="2">
    <source>
        <dbReference type="EMBL" id="GAA5190353.1"/>
    </source>
</evidence>
<dbReference type="PROSITE" id="PS51257">
    <property type="entry name" value="PROKAR_LIPOPROTEIN"/>
    <property type="match status" value="1"/>
</dbReference>
<evidence type="ECO:0000313" key="3">
    <source>
        <dbReference type="Proteomes" id="UP001501600"/>
    </source>
</evidence>
<dbReference type="InterPro" id="IPR025130">
    <property type="entry name" value="DUF4056"/>
</dbReference>
<gene>
    <name evidence="2" type="ORF">GCM10025772_14780</name>
</gene>
<keyword evidence="1" id="KW-0732">Signal</keyword>
<protein>
    <submittedName>
        <fullName evidence="2">DUF4056 domain-containing protein</fullName>
    </submittedName>
</protein>
<reference evidence="3" key="1">
    <citation type="journal article" date="2019" name="Int. J. Syst. Evol. Microbiol.">
        <title>The Global Catalogue of Microorganisms (GCM) 10K type strain sequencing project: providing services to taxonomists for standard genome sequencing and annotation.</title>
        <authorList>
            <consortium name="The Broad Institute Genomics Platform"/>
            <consortium name="The Broad Institute Genome Sequencing Center for Infectious Disease"/>
            <person name="Wu L."/>
            <person name="Ma J."/>
        </authorList>
    </citation>
    <scope>NUCLEOTIDE SEQUENCE [LARGE SCALE GENOMIC DNA]</scope>
    <source>
        <strain evidence="3">JCM 18720</strain>
    </source>
</reference>
<dbReference type="Proteomes" id="UP001501600">
    <property type="component" value="Unassembled WGS sequence"/>
</dbReference>